<gene>
    <name evidence="1" type="ORF">AX774_g5267</name>
</gene>
<dbReference type="Proteomes" id="UP000188320">
    <property type="component" value="Unassembled WGS sequence"/>
</dbReference>
<evidence type="ECO:0000313" key="2">
    <source>
        <dbReference type="Proteomes" id="UP000188320"/>
    </source>
</evidence>
<evidence type="ECO:0000313" key="1">
    <source>
        <dbReference type="EMBL" id="OMH81279.1"/>
    </source>
</evidence>
<sequence>MDEIPPYYSSFNRTKLFQSTGILPGDYRTIDKFINSYLSTESTHTIQDSVLQREIDLAEAWYWRARMQTVIDLKEENKENTEELENRRVPHALKKMVRDSDMVLELATKRGVELGLLENSNKFIEDFAVVVEPTDADDSAIDETMFVKYKSLDGREHNSLMDIAEARMMALAYATKKLGSWDESKMIKIGSINPLNVLWSP</sequence>
<name>A0A1R1PK14_ZANCU</name>
<proteinExistence type="predicted"/>
<dbReference type="OrthoDB" id="2103572at2759"/>
<comment type="caution">
    <text evidence="1">The sequence shown here is derived from an EMBL/GenBank/DDBJ whole genome shotgun (WGS) entry which is preliminary data.</text>
</comment>
<accession>A0A1R1PK14</accession>
<dbReference type="AlphaFoldDB" id="A0A1R1PK14"/>
<protein>
    <submittedName>
        <fullName evidence="1">Uncharacterized protein</fullName>
    </submittedName>
</protein>
<reference evidence="2" key="1">
    <citation type="submission" date="2017-01" db="EMBL/GenBank/DDBJ databases">
        <authorList>
            <person name="Wang Y."/>
            <person name="White M."/>
            <person name="Kvist S."/>
            <person name="Moncalvo J.-M."/>
        </authorList>
    </citation>
    <scope>NUCLEOTIDE SEQUENCE [LARGE SCALE GENOMIC DNA]</scope>
    <source>
        <strain evidence="2">COL-18-3</strain>
    </source>
</reference>
<keyword evidence="2" id="KW-1185">Reference proteome</keyword>
<organism evidence="1 2">
    <name type="scientific">Zancudomyces culisetae</name>
    <name type="common">Gut fungus</name>
    <name type="synonym">Smittium culisetae</name>
    <dbReference type="NCBI Taxonomy" id="1213189"/>
    <lineage>
        <taxon>Eukaryota</taxon>
        <taxon>Fungi</taxon>
        <taxon>Fungi incertae sedis</taxon>
        <taxon>Zoopagomycota</taxon>
        <taxon>Kickxellomycotina</taxon>
        <taxon>Harpellomycetes</taxon>
        <taxon>Harpellales</taxon>
        <taxon>Legeriomycetaceae</taxon>
        <taxon>Zancudomyces</taxon>
    </lineage>
</organism>
<dbReference type="EMBL" id="LSSK01000938">
    <property type="protein sequence ID" value="OMH81279.1"/>
    <property type="molecule type" value="Genomic_DNA"/>
</dbReference>